<feature type="domain" description="Rab-GAP TBC" evidence="4">
    <location>
        <begin position="405"/>
        <end position="636"/>
    </location>
</feature>
<dbReference type="PROSITE" id="PS50086">
    <property type="entry name" value="TBC_RABGAP"/>
    <property type="match status" value="1"/>
</dbReference>
<dbReference type="PANTHER" id="PTHR22957">
    <property type="entry name" value="TBC1 DOMAIN FAMILY MEMBER GTPASE-ACTIVATING PROTEIN"/>
    <property type="match status" value="1"/>
</dbReference>
<evidence type="ECO:0000256" key="1">
    <source>
        <dbReference type="ARBA" id="ARBA00022468"/>
    </source>
</evidence>
<accession>A0A1H6PVP1</accession>
<dbReference type="FunFam" id="1.10.472.80:FF:000005">
    <property type="entry name" value="TBC1 domain family member 15"/>
    <property type="match status" value="1"/>
</dbReference>
<dbReference type="PANTHER" id="PTHR22957:SF502">
    <property type="entry name" value="SMALL G PROTEIN SIGNALING MODULATOR 2-RELATED"/>
    <property type="match status" value="1"/>
</dbReference>
<evidence type="ECO:0000256" key="3">
    <source>
        <dbReference type="ARBA" id="ARBA00082648"/>
    </source>
</evidence>
<dbReference type="Gene3D" id="2.30.29.230">
    <property type="match status" value="1"/>
</dbReference>
<dbReference type="VEuPathDB" id="FungiDB:YALI1_F39527g"/>
<dbReference type="KEGG" id="yli:2907695"/>
<name>A0A1H6PVP1_YARLL</name>
<evidence type="ECO:0000313" key="5">
    <source>
        <dbReference type="EMBL" id="AOW07977.1"/>
    </source>
</evidence>
<evidence type="ECO:0000259" key="4">
    <source>
        <dbReference type="PROSITE" id="PS50086"/>
    </source>
</evidence>
<organism evidence="5 7">
    <name type="scientific">Yarrowia lipolytica</name>
    <name type="common">Candida lipolytica</name>
    <dbReference type="NCBI Taxonomy" id="4952"/>
    <lineage>
        <taxon>Eukaryota</taxon>
        <taxon>Fungi</taxon>
        <taxon>Dikarya</taxon>
        <taxon>Ascomycota</taxon>
        <taxon>Saccharomycotina</taxon>
        <taxon>Dipodascomycetes</taxon>
        <taxon>Dipodascales</taxon>
        <taxon>Dipodascales incertae sedis</taxon>
        <taxon>Yarrowia</taxon>
    </lineage>
</organism>
<dbReference type="InterPro" id="IPR000195">
    <property type="entry name" value="Rab-GAP-TBC_dom"/>
</dbReference>
<evidence type="ECO:0000313" key="7">
    <source>
        <dbReference type="Proteomes" id="UP000182444"/>
    </source>
</evidence>
<proteinExistence type="predicted"/>
<dbReference type="EMBL" id="KZ859060">
    <property type="protein sequence ID" value="RDW23887.1"/>
    <property type="molecule type" value="Genomic_DNA"/>
</dbReference>
<dbReference type="Proteomes" id="UP000256601">
    <property type="component" value="Unassembled WGS sequence"/>
</dbReference>
<dbReference type="Pfam" id="PF00566">
    <property type="entry name" value="RabGAP-TBC"/>
    <property type="match status" value="1"/>
</dbReference>
<dbReference type="InterPro" id="IPR035969">
    <property type="entry name" value="Rab-GAP_TBC_sf"/>
</dbReference>
<dbReference type="AlphaFoldDB" id="A0A1H6PVP1"/>
<evidence type="ECO:0000313" key="8">
    <source>
        <dbReference type="Proteomes" id="UP000256601"/>
    </source>
</evidence>
<dbReference type="InterPro" id="IPR021935">
    <property type="entry name" value="SGSM1/2_RBD"/>
</dbReference>
<dbReference type="Pfam" id="PF12068">
    <property type="entry name" value="PH_RBD"/>
    <property type="match status" value="1"/>
</dbReference>
<dbReference type="Proteomes" id="UP000182444">
    <property type="component" value="Chromosome 1F"/>
</dbReference>
<protein>
    <recommendedName>
        <fullName evidence="2">GTPase-activating protein GYP7</fullName>
    </recommendedName>
    <alternativeName>
        <fullName evidence="3">GAP for YPT7</fullName>
    </alternativeName>
</protein>
<dbReference type="SUPFAM" id="SSF47923">
    <property type="entry name" value="Ypt/Rab-GAP domain of gyp1p"/>
    <property type="match status" value="2"/>
</dbReference>
<dbReference type="eggNOG" id="KOG2197">
    <property type="taxonomic scope" value="Eukaryota"/>
</dbReference>
<dbReference type="Gene3D" id="1.10.472.80">
    <property type="entry name" value="Ypt/Rab-GAP domain of gyp1p, domain 3"/>
    <property type="match status" value="1"/>
</dbReference>
<evidence type="ECO:0000313" key="6">
    <source>
        <dbReference type="EMBL" id="RDW23887.1"/>
    </source>
</evidence>
<dbReference type="VEuPathDB" id="FungiDB:YALI0_F31911g"/>
<dbReference type="SMART" id="SM00164">
    <property type="entry name" value="TBC"/>
    <property type="match status" value="1"/>
</dbReference>
<sequence>MKRANSVDFSPSTSHDSFVIVEHMSSSKCQLLFSKSKVYVHPTPSSKDNIPGFLALAKPRGATTDKEILVAWIPESKLQESAADFESYVKVDIKESGTPASSSLNLAETLVSPPPSSSFSSYAFSIPISDIFSLQVKQPSLGWWWGSITIHTRSKEDQLPPLYFHDAESQSTIMEQKRRNKKFETFDSESGSSMFWGGDHFIQVLSKYANLERAESDHSFLLVNPREGDAERFGTNLTGGSEEPSQLVAGIPGRGAGGDPVDRGAQVQKAFSDIRWGLLSNLAKVTQLTRKVSQGVWDSSPQPVKQLLMKPEVKKIGDDFDSARIYLAKWALSVAEESQRAKLKVLFDDELRELVSDEGFELIDAENNPQRRNEVSLAEWNAFFDYNGRLIVTVNEVKERIFHGGLAPAVRPEGWLFLLGVYPWDSTAAERKELVSKLRVDYNRLKKEWWVQEDKERDDFWRDQLSRIEKDVHRTDRNITFFAECDAKKDGDDDNYDKDEFGFSSQINSNIHLIQLRDMLITYNQHNKNLGYVQGMSDLLSPLYVVLQDDTLAFWAFSAFMERMERNYLRDQSGMRNQLLCLDHLVQFMLPSLYKHLEKTESTNLFFFFRMLLVWFKRELLWDDVLRLWEVLWTDYLSSQFVLFVCLAILDKHKDVMIDHLAGFDEILKYMNELSMTIDLDELLVRAELLFYRFRRTVELIDRKNEDRRNSADGSEPVSITEDLRELLSRKVIVVREGERPEGVMGG</sequence>
<dbReference type="EMBL" id="CP017558">
    <property type="protein sequence ID" value="AOW07977.1"/>
    <property type="molecule type" value="Genomic_DNA"/>
</dbReference>
<dbReference type="GO" id="GO:0005096">
    <property type="term" value="F:GTPase activator activity"/>
    <property type="evidence" value="ECO:0007669"/>
    <property type="project" value="UniProtKB-KW"/>
</dbReference>
<gene>
    <name evidence="6" type="ORF">B0I71DRAFT_135237</name>
    <name evidence="5" type="ORF">YALI1_F39527g</name>
</gene>
<keyword evidence="1" id="KW-0343">GTPase activation</keyword>
<evidence type="ECO:0000256" key="2">
    <source>
        <dbReference type="ARBA" id="ARBA00072091"/>
    </source>
</evidence>
<dbReference type="Gene3D" id="1.10.8.270">
    <property type="entry name" value="putative rabgap domain of human tbc1 domain family member 14 like domains"/>
    <property type="match status" value="1"/>
</dbReference>
<reference evidence="6 8" key="2">
    <citation type="submission" date="2018-07" db="EMBL/GenBank/DDBJ databases">
        <title>Draft Genome Assemblies for Five Robust Yarrowia lipolytica Strains Exhibiting High Lipid Production and Pentose Sugar Utilization and Sugar Alcohol Secretion from Undetoxified Lignocellulosic Biomass Hydrolysates.</title>
        <authorList>
            <consortium name="DOE Joint Genome Institute"/>
            <person name="Walker C."/>
            <person name="Ryu S."/>
            <person name="Na H."/>
            <person name="Zane M."/>
            <person name="LaButti K."/>
            <person name="Lipzen A."/>
            <person name="Haridas S."/>
            <person name="Barry K."/>
            <person name="Grigoriev I.V."/>
            <person name="Quarterman J."/>
            <person name="Slininger P."/>
            <person name="Dien B."/>
            <person name="Trinh C.T."/>
        </authorList>
    </citation>
    <scope>NUCLEOTIDE SEQUENCE [LARGE SCALE GENOMIC DNA]</scope>
    <source>
        <strain evidence="6 8">YB392</strain>
    </source>
</reference>
<dbReference type="GO" id="GO:0005737">
    <property type="term" value="C:cytoplasm"/>
    <property type="evidence" value="ECO:0007669"/>
    <property type="project" value="UniProtKB-ARBA"/>
</dbReference>
<reference evidence="5 7" key="1">
    <citation type="journal article" date="2016" name="PLoS ONE">
        <title>Sequence Assembly of Yarrowia lipolytica Strain W29/CLIB89 Shows Transposable Element Diversity.</title>
        <authorList>
            <person name="Magnan C."/>
            <person name="Yu J."/>
            <person name="Chang I."/>
            <person name="Jahn E."/>
            <person name="Kanomata Y."/>
            <person name="Wu J."/>
            <person name="Zeller M."/>
            <person name="Oakes M."/>
            <person name="Baldi P."/>
            <person name="Sandmeyer S."/>
        </authorList>
    </citation>
    <scope>NUCLEOTIDE SEQUENCE [LARGE SCALE GENOMIC DNA]</scope>
    <source>
        <strain evidence="5">CLIB89</strain>
        <strain evidence="7">CLIB89(W29)</strain>
    </source>
</reference>